<comment type="caution">
    <text evidence="2">The sequence shown here is derived from an EMBL/GenBank/DDBJ whole genome shotgun (WGS) entry which is preliminary data.</text>
</comment>
<feature type="compositionally biased region" description="Low complexity" evidence="1">
    <location>
        <begin position="496"/>
        <end position="507"/>
    </location>
</feature>
<name>A0A1G2MTR8_9BACT</name>
<evidence type="ECO:0000256" key="1">
    <source>
        <dbReference type="SAM" id="MobiDB-lite"/>
    </source>
</evidence>
<protein>
    <submittedName>
        <fullName evidence="2">Uncharacterized protein</fullName>
    </submittedName>
</protein>
<sequence length="518" mass="57838">MYDTILAGGSLTNEGAYFLNQKQRGLSPHTERQKMQQQQAVIPIHTIFTHTGFHLDEVEAARVLHIRGSECFPGIDKAGVRFTEGMKPRSDLWHDQSQILPIGCVPGTRFNDKDKDGKRIGGECTTTLVHKYLQLCEPELDVLAKVILRCDSEAGVKSTELAELIKMAHARGMSNEQVWKWATEILNAIHTQLSVQFAKVPGEKPLQQIFDDLLKKGAFPDDRARRKLEQLVKESMQRQEEITELSFITRCLYRTGIADVVDHIQFALTSLYADSLKFWELVEECKKATNRVQTLAFAKGRMFRIRILLLNTDNPRAIRASRHEKAGGATVTIIRKSRGGAGFFLDNRLPLDLTELVRMIRWLELPKNKDGKPTVALKWADLGQEGVLEAVPQWYYFRRAGQMMNGSLTHPNVEPTGISSQALIDVALHAFHPKEVATWKRVRNIPADASPAKEHTAKAETVITPTPAPEQTDVVVTEAVEETSSSLDTELEALARGAAGQRAGTTTPKPVELVAEEA</sequence>
<organism evidence="2 3">
    <name type="scientific">Candidatus Taylorbacteria bacterium RIFCSPHIGHO2_02_FULL_46_13</name>
    <dbReference type="NCBI Taxonomy" id="1802312"/>
    <lineage>
        <taxon>Bacteria</taxon>
        <taxon>Candidatus Tayloriibacteriota</taxon>
    </lineage>
</organism>
<dbReference type="Proteomes" id="UP000177565">
    <property type="component" value="Unassembled WGS sequence"/>
</dbReference>
<reference evidence="2 3" key="1">
    <citation type="journal article" date="2016" name="Nat. Commun.">
        <title>Thousands of microbial genomes shed light on interconnected biogeochemical processes in an aquifer system.</title>
        <authorList>
            <person name="Anantharaman K."/>
            <person name="Brown C.T."/>
            <person name="Hug L.A."/>
            <person name="Sharon I."/>
            <person name="Castelle C.J."/>
            <person name="Probst A.J."/>
            <person name="Thomas B.C."/>
            <person name="Singh A."/>
            <person name="Wilkins M.J."/>
            <person name="Karaoz U."/>
            <person name="Brodie E.L."/>
            <person name="Williams K.H."/>
            <person name="Hubbard S.S."/>
            <person name="Banfield J.F."/>
        </authorList>
    </citation>
    <scope>NUCLEOTIDE SEQUENCE [LARGE SCALE GENOMIC DNA]</scope>
</reference>
<dbReference type="EMBL" id="MHRQ01000020">
    <property type="protein sequence ID" value="OHA26452.1"/>
    <property type="molecule type" value="Genomic_DNA"/>
</dbReference>
<proteinExistence type="predicted"/>
<evidence type="ECO:0000313" key="2">
    <source>
        <dbReference type="EMBL" id="OHA26452.1"/>
    </source>
</evidence>
<gene>
    <name evidence="2" type="ORF">A3C06_02645</name>
</gene>
<dbReference type="STRING" id="1802312.A3C06_02645"/>
<feature type="region of interest" description="Disordered" evidence="1">
    <location>
        <begin position="496"/>
        <end position="518"/>
    </location>
</feature>
<dbReference type="AlphaFoldDB" id="A0A1G2MTR8"/>
<accession>A0A1G2MTR8</accession>
<evidence type="ECO:0000313" key="3">
    <source>
        <dbReference type="Proteomes" id="UP000177565"/>
    </source>
</evidence>